<evidence type="ECO:0000313" key="1">
    <source>
        <dbReference type="EMBL" id="SVB65599.1"/>
    </source>
</evidence>
<dbReference type="InterPro" id="IPR036116">
    <property type="entry name" value="FN3_sf"/>
</dbReference>
<accession>A0A382FSG1</accession>
<reference evidence="1" key="1">
    <citation type="submission" date="2018-05" db="EMBL/GenBank/DDBJ databases">
        <authorList>
            <person name="Lanie J.A."/>
            <person name="Ng W.-L."/>
            <person name="Kazmierczak K.M."/>
            <person name="Andrzejewski T.M."/>
            <person name="Davidsen T.M."/>
            <person name="Wayne K.J."/>
            <person name="Tettelin H."/>
            <person name="Glass J.I."/>
            <person name="Rusch D."/>
            <person name="Podicherti R."/>
            <person name="Tsui H.-C.T."/>
            <person name="Winkler M.E."/>
        </authorList>
    </citation>
    <scope>NUCLEOTIDE SEQUENCE</scope>
</reference>
<dbReference type="NCBIfam" id="NF041940">
    <property type="entry name" value="choice_anch_X"/>
    <property type="match status" value="1"/>
</dbReference>
<dbReference type="Gene3D" id="2.60.40.10">
    <property type="entry name" value="Immunoglobulins"/>
    <property type="match status" value="2"/>
</dbReference>
<sequence>FWIDDGTKNSSKNILRSDDSLVIDVNWHGETNFSIAGVTSEISFNKNASIKIPNNLDISNVPIEVILVNKNQNAIHFELLPTLEIHTTTPNSIQNLVAFDTPDDAGGNITLSWARPGDLANLAGYKIYLFDGDPETSLSTPDLKSEVDDPSTTKISVSTNADGIDYFFAVVAVDLYGNESKIIDSSIDDPVRSVNNKIPPSIIAARHNAIRTLVDGNILKVELTGDRSKAASFSVAGVVEDMKLFDDGKHGDRNANDGHYAGSYQVQPNDFAINTPVEVTLADSKGNQVTKTIASPISVDTIPPWMTEVTHDAKMPLQAEDTINIRLVAESNTIVKFEIVDKDRIAIDASRFSHVQSVQLEDSKVQDKDKTSKNPMVVLVSSLVIREGDDLVDGRVRATAQKLTGKSSTLTSTMLLTIDTISPTKVINLVAVDQPNDQGYAVQLTWQENQNPDFDHYRIYQSNTPISPYSLEATKFLTTKAESETIKVEQNNIDIYLAVTAVDMAGNVQQDLSMVTT</sequence>
<feature type="non-terminal residue" evidence="1">
    <location>
        <position position="1"/>
    </location>
</feature>
<dbReference type="AlphaFoldDB" id="A0A382FSG1"/>
<proteinExistence type="predicted"/>
<feature type="non-terminal residue" evidence="1">
    <location>
        <position position="517"/>
    </location>
</feature>
<evidence type="ECO:0008006" key="2">
    <source>
        <dbReference type="Google" id="ProtNLM"/>
    </source>
</evidence>
<gene>
    <name evidence="1" type="ORF">METZ01_LOCUS218453</name>
</gene>
<dbReference type="InterPro" id="IPR013783">
    <property type="entry name" value="Ig-like_fold"/>
</dbReference>
<name>A0A382FSG1_9ZZZZ</name>
<protein>
    <recommendedName>
        <fullName evidence="2">Fibronectin type-III domain-containing protein</fullName>
    </recommendedName>
</protein>
<organism evidence="1">
    <name type="scientific">marine metagenome</name>
    <dbReference type="NCBI Taxonomy" id="408172"/>
    <lineage>
        <taxon>unclassified sequences</taxon>
        <taxon>metagenomes</taxon>
        <taxon>ecological metagenomes</taxon>
    </lineage>
</organism>
<dbReference type="EMBL" id="UINC01051438">
    <property type="protein sequence ID" value="SVB65599.1"/>
    <property type="molecule type" value="Genomic_DNA"/>
</dbReference>
<dbReference type="SUPFAM" id="SSF49265">
    <property type="entry name" value="Fibronectin type III"/>
    <property type="match status" value="1"/>
</dbReference>